<dbReference type="EMBL" id="BROD01000001">
    <property type="protein sequence ID" value="GKX67093.1"/>
    <property type="molecule type" value="Genomic_DNA"/>
</dbReference>
<dbReference type="Proteomes" id="UP001058074">
    <property type="component" value="Unassembled WGS sequence"/>
</dbReference>
<sequence length="201" mass="23580">MKVDIDKREDKKKIKEDKLYKSAYELFTTKGVKNTAIDDIVKKAGIAKGTFYLYFKDKRDIINKLILLKSRNVLNEAIIKTKEANIDSFQNECLYFVEYIINYFKKNTLMLNLIDKNFSWSVCKFEVNKTDKYENIKAAIKKFIDNMMVKGMEREEAEITLFMVMELVGSVCYTSIINNEPTDIDTIKPVLYKKIIRMVNV</sequence>
<keyword evidence="2" id="KW-1185">Reference proteome</keyword>
<name>A0ACB5RDH6_9CLOT</name>
<protein>
    <submittedName>
        <fullName evidence="1">TetR family transcriptional regulator</fullName>
    </submittedName>
</protein>
<evidence type="ECO:0000313" key="1">
    <source>
        <dbReference type="EMBL" id="GKX67093.1"/>
    </source>
</evidence>
<organism evidence="1 2">
    <name type="scientific">Inconstantimicrobium mannanitabidum</name>
    <dbReference type="NCBI Taxonomy" id="1604901"/>
    <lineage>
        <taxon>Bacteria</taxon>
        <taxon>Bacillati</taxon>
        <taxon>Bacillota</taxon>
        <taxon>Clostridia</taxon>
        <taxon>Eubacteriales</taxon>
        <taxon>Clostridiaceae</taxon>
        <taxon>Inconstantimicrobium</taxon>
    </lineage>
</organism>
<proteinExistence type="predicted"/>
<comment type="caution">
    <text evidence="1">The sequence shown here is derived from an EMBL/GenBank/DDBJ whole genome shotgun (WGS) entry which is preliminary data.</text>
</comment>
<gene>
    <name evidence="1" type="ORF">rsdtw13_23510</name>
</gene>
<reference evidence="1" key="1">
    <citation type="journal article" date="2025" name="Int. J. Syst. Evol. Microbiol.">
        <title>Inconstantimicrobium mannanitabidum sp. nov., a novel member of the family Clostridiaceae isolated from anoxic soil under the treatment of reductive soil disinfestation.</title>
        <authorList>
            <person name="Ueki A."/>
            <person name="Tonouchi A."/>
            <person name="Honma S."/>
            <person name="Kaku N."/>
            <person name="Ueki K."/>
        </authorList>
    </citation>
    <scope>NUCLEOTIDE SEQUENCE</scope>
    <source>
        <strain evidence="1">TW13</strain>
    </source>
</reference>
<evidence type="ECO:0000313" key="2">
    <source>
        <dbReference type="Proteomes" id="UP001058074"/>
    </source>
</evidence>
<accession>A0ACB5RDH6</accession>